<reference evidence="3 4" key="1">
    <citation type="submission" date="2019-02" db="EMBL/GenBank/DDBJ databases">
        <title>Complete Genome Sequence and Methylome Analysis of Sphaerotilus natans subsp. sulfidivorans D-507.</title>
        <authorList>
            <person name="Fomenkov A."/>
            <person name="Gridneva E."/>
            <person name="Smolyakov D."/>
            <person name="Dubinina G."/>
            <person name="Vincze T."/>
            <person name="Grabovich M."/>
            <person name="Roberts R.J."/>
        </authorList>
    </citation>
    <scope>NUCLEOTIDE SEQUENCE [LARGE SCALE GENOMIC DNA]</scope>
    <source>
        <strain evidence="3 4">D-507</strain>
    </source>
</reference>
<name>A0A5C1PV73_9BURK</name>
<proteinExistence type="predicted"/>
<evidence type="ECO:0000313" key="4">
    <source>
        <dbReference type="Proteomes" id="UP000323522"/>
    </source>
</evidence>
<protein>
    <submittedName>
        <fullName evidence="3">Uncharacterized protein</fullName>
    </submittedName>
</protein>
<reference evidence="2 5" key="2">
    <citation type="submission" date="2024-06" db="EMBL/GenBank/DDBJ databases">
        <title>Genomic Encyclopedia of Type Strains, Phase IV (KMG-IV): sequencing the most valuable type-strain genomes for metagenomic binning, comparative biology and taxonomic classification.</title>
        <authorList>
            <person name="Goeker M."/>
        </authorList>
    </citation>
    <scope>NUCLEOTIDE SEQUENCE [LARGE SCALE GENOMIC DNA]</scope>
    <source>
        <strain evidence="2 5">D-501</strain>
    </source>
</reference>
<evidence type="ECO:0000313" key="2">
    <source>
        <dbReference type="EMBL" id="MET3603850.1"/>
    </source>
</evidence>
<gene>
    <name evidence="2" type="ORF">ABIC99_001663</name>
    <name evidence="3" type="ORF">EWH46_01205</name>
</gene>
<dbReference type="KEGG" id="snn:EWH46_01205"/>
<dbReference type="EMBL" id="JBEPLS010000005">
    <property type="protein sequence ID" value="MET3603850.1"/>
    <property type="molecule type" value="Genomic_DNA"/>
</dbReference>
<dbReference type="Proteomes" id="UP001549111">
    <property type="component" value="Unassembled WGS sequence"/>
</dbReference>
<keyword evidence="1" id="KW-0732">Signal</keyword>
<evidence type="ECO:0000313" key="5">
    <source>
        <dbReference type="Proteomes" id="UP001549111"/>
    </source>
</evidence>
<evidence type="ECO:0000313" key="3">
    <source>
        <dbReference type="EMBL" id="QEM99524.1"/>
    </source>
</evidence>
<keyword evidence="5" id="KW-1185">Reference proteome</keyword>
<sequence>MSFSTFPRLSSFRLLGSFALVATLSACGGGDNDVVLDTSRTLADGASVSYALEAGTYQAEITASNNGVNIQWVGGNCSTVSNIKTYVQTCTMSSKGQLTITNPTVLSLGGAEIVTIKLTEK</sequence>
<dbReference type="Proteomes" id="UP000323522">
    <property type="component" value="Chromosome"/>
</dbReference>
<feature type="chain" id="PRO_5044618673" evidence="1">
    <location>
        <begin position="29"/>
        <end position="121"/>
    </location>
</feature>
<dbReference type="RefSeq" id="WP_149502301.1">
    <property type="nucleotide sequence ID" value="NZ_CP035708.1"/>
</dbReference>
<feature type="signal peptide" evidence="1">
    <location>
        <begin position="1"/>
        <end position="28"/>
    </location>
</feature>
<accession>A0A5C1PV73</accession>
<evidence type="ECO:0000256" key="1">
    <source>
        <dbReference type="SAM" id="SignalP"/>
    </source>
</evidence>
<dbReference type="EMBL" id="CP035708">
    <property type="protein sequence ID" value="QEM99524.1"/>
    <property type="molecule type" value="Genomic_DNA"/>
</dbReference>
<organism evidence="3 4">
    <name type="scientific">Sphaerotilus sulfidivorans</name>
    <dbReference type="NCBI Taxonomy" id="639200"/>
    <lineage>
        <taxon>Bacteria</taxon>
        <taxon>Pseudomonadati</taxon>
        <taxon>Pseudomonadota</taxon>
        <taxon>Betaproteobacteria</taxon>
        <taxon>Burkholderiales</taxon>
        <taxon>Sphaerotilaceae</taxon>
        <taxon>Sphaerotilus</taxon>
    </lineage>
</organism>
<dbReference type="AlphaFoldDB" id="A0A5C1PV73"/>